<evidence type="ECO:0000313" key="6">
    <source>
        <dbReference type="Proteomes" id="UP000245207"/>
    </source>
</evidence>
<dbReference type="EMBL" id="PKPP01007902">
    <property type="protein sequence ID" value="PWA52135.1"/>
    <property type="molecule type" value="Genomic_DNA"/>
</dbReference>
<dbReference type="GO" id="GO:0006952">
    <property type="term" value="P:defense response"/>
    <property type="evidence" value="ECO:0007669"/>
    <property type="project" value="UniProtKB-ARBA"/>
</dbReference>
<comment type="caution">
    <text evidence="5">The sequence shown here is derived from an EMBL/GenBank/DDBJ whole genome shotgun (WGS) entry which is preliminary data.</text>
</comment>
<keyword evidence="6" id="KW-1185">Reference proteome</keyword>
<dbReference type="GO" id="GO:0051707">
    <property type="term" value="P:response to other organism"/>
    <property type="evidence" value="ECO:0007669"/>
    <property type="project" value="UniProtKB-ARBA"/>
</dbReference>
<dbReference type="AlphaFoldDB" id="A0A2U1LT13"/>
<organism evidence="5 6">
    <name type="scientific">Artemisia annua</name>
    <name type="common">Sweet wormwood</name>
    <dbReference type="NCBI Taxonomy" id="35608"/>
    <lineage>
        <taxon>Eukaryota</taxon>
        <taxon>Viridiplantae</taxon>
        <taxon>Streptophyta</taxon>
        <taxon>Embryophyta</taxon>
        <taxon>Tracheophyta</taxon>
        <taxon>Spermatophyta</taxon>
        <taxon>Magnoliopsida</taxon>
        <taxon>eudicotyledons</taxon>
        <taxon>Gunneridae</taxon>
        <taxon>Pentapetalae</taxon>
        <taxon>asterids</taxon>
        <taxon>campanulids</taxon>
        <taxon>Asterales</taxon>
        <taxon>Asteraceae</taxon>
        <taxon>Asteroideae</taxon>
        <taxon>Anthemideae</taxon>
        <taxon>Artemisiinae</taxon>
        <taxon>Artemisia</taxon>
    </lineage>
</organism>
<dbReference type="Proteomes" id="UP000245207">
    <property type="component" value="Unassembled WGS sequence"/>
</dbReference>
<dbReference type="OrthoDB" id="1733683at2759"/>
<dbReference type="PANTHER" id="PTHR16083:SF25">
    <property type="entry name" value="C-JID DOMAIN-CONTAINING PROTEIN"/>
    <property type="match status" value="1"/>
</dbReference>
<evidence type="ECO:0000256" key="2">
    <source>
        <dbReference type="ARBA" id="ARBA00022737"/>
    </source>
</evidence>
<dbReference type="PANTHER" id="PTHR16083">
    <property type="entry name" value="LEUCINE RICH REPEAT CONTAINING PROTEIN"/>
    <property type="match status" value="1"/>
</dbReference>
<dbReference type="InterPro" id="IPR058546">
    <property type="entry name" value="RPS4B/Roq1-like_LRR"/>
</dbReference>
<evidence type="ECO:0000313" key="5">
    <source>
        <dbReference type="EMBL" id="PWA52135.1"/>
    </source>
</evidence>
<proteinExistence type="predicted"/>
<evidence type="ECO:0000256" key="3">
    <source>
        <dbReference type="ARBA" id="ARBA00022821"/>
    </source>
</evidence>
<keyword evidence="3" id="KW-0611">Plant defense</keyword>
<dbReference type="InterPro" id="IPR003591">
    <property type="entry name" value="Leu-rich_rpt_typical-subtyp"/>
</dbReference>
<dbReference type="Pfam" id="PF00560">
    <property type="entry name" value="LRR_1"/>
    <property type="match status" value="1"/>
</dbReference>
<dbReference type="SMART" id="SM00369">
    <property type="entry name" value="LRR_TYP"/>
    <property type="match status" value="2"/>
</dbReference>
<accession>A0A2U1LT13</accession>
<dbReference type="InterPro" id="IPR001611">
    <property type="entry name" value="Leu-rich_rpt"/>
</dbReference>
<dbReference type="STRING" id="35608.A0A2U1LT13"/>
<protein>
    <submittedName>
        <fullName evidence="5">NB-ARC domains-containing protein</fullName>
    </submittedName>
</protein>
<dbReference type="Gene3D" id="3.80.10.10">
    <property type="entry name" value="Ribonuclease Inhibitor"/>
    <property type="match status" value="2"/>
</dbReference>
<dbReference type="SUPFAM" id="SSF52058">
    <property type="entry name" value="L domain-like"/>
    <property type="match status" value="1"/>
</dbReference>
<keyword evidence="2" id="KW-0677">Repeat</keyword>
<sequence length="568" mass="65399">MGVIIFHSCHYIGTFNMHLPNLKILDLHLSKNLKRTPDFKGLPCLERLNLMGCKRLKEIHPSIGNHERLVYVNMRWCVKLKTFPPIYRMQKLETLNLSCCFRLWKFPEFKTNMDSLKELDLSFTAIEIVPSSVGEYCTNLVSLNLTDCHKLKRIECNFHLFKHLKECHLAGCKQLEKLADNFFDVECCLEVLSLSTDVKSSLINRIAIRSGLSFLYQSPVSIKFPLFPRFLKKLRLEGSNLGDGDIPSDVVELSCLQVLDLSWNDFSQLPSNLSQLPSLKFLDVSFCKNLVELPDLPSSIAILQANYCDSLESLGDLSNYKWLWKVSCRWKKRVDGERVLHSMLQGNAVENHFMSLSCGSTSSDIMPHQPTFTLQLPHNWYNDFTGFLCTDRNTWGQCLIVIKQEETCLDVQRDHWPEFDKNPDSDEYSTVGYVSFGSLRHTSWWNPAYNKLSFELELGNKKFNLKVGLVPRKCNGDSNERAKGALDSSEFWDEEQEGDKKTFKIVHDSKSSIMIQWCHHWLFGELDNRPREDQVKPIGIAFGPAYQQMWKESAKSANPTCLDPDNSH</sequence>
<dbReference type="Pfam" id="PF23286">
    <property type="entry name" value="LRR_13"/>
    <property type="match status" value="1"/>
</dbReference>
<evidence type="ECO:0000259" key="4">
    <source>
        <dbReference type="Pfam" id="PF23286"/>
    </source>
</evidence>
<dbReference type="InterPro" id="IPR032675">
    <property type="entry name" value="LRR_dom_sf"/>
</dbReference>
<dbReference type="PROSITE" id="PS51450">
    <property type="entry name" value="LRR"/>
    <property type="match status" value="1"/>
</dbReference>
<reference evidence="5 6" key="1">
    <citation type="journal article" date="2018" name="Mol. Plant">
        <title>The genome of Artemisia annua provides insight into the evolution of Asteraceae family and artemisinin biosynthesis.</title>
        <authorList>
            <person name="Shen Q."/>
            <person name="Zhang L."/>
            <person name="Liao Z."/>
            <person name="Wang S."/>
            <person name="Yan T."/>
            <person name="Shi P."/>
            <person name="Liu M."/>
            <person name="Fu X."/>
            <person name="Pan Q."/>
            <person name="Wang Y."/>
            <person name="Lv Z."/>
            <person name="Lu X."/>
            <person name="Zhang F."/>
            <person name="Jiang W."/>
            <person name="Ma Y."/>
            <person name="Chen M."/>
            <person name="Hao X."/>
            <person name="Li L."/>
            <person name="Tang Y."/>
            <person name="Lv G."/>
            <person name="Zhou Y."/>
            <person name="Sun X."/>
            <person name="Brodelius P.E."/>
            <person name="Rose J.K.C."/>
            <person name="Tang K."/>
        </authorList>
    </citation>
    <scope>NUCLEOTIDE SEQUENCE [LARGE SCALE GENOMIC DNA]</scope>
    <source>
        <strain evidence="6">cv. Huhao1</strain>
        <tissue evidence="5">Leaf</tissue>
    </source>
</reference>
<evidence type="ECO:0000256" key="1">
    <source>
        <dbReference type="ARBA" id="ARBA00022614"/>
    </source>
</evidence>
<feature type="domain" description="Disease resistance protein RPS4B/Roq1-like leucine-rich repeats" evidence="4">
    <location>
        <begin position="91"/>
        <end position="182"/>
    </location>
</feature>
<name>A0A2U1LT13_ARTAN</name>
<gene>
    <name evidence="5" type="ORF">CTI12_AA457700</name>
</gene>
<keyword evidence="1" id="KW-0433">Leucine-rich repeat</keyword>